<dbReference type="InterPro" id="IPR030700">
    <property type="entry name" value="N-end_Aminoacyl_Trfase"/>
</dbReference>
<accession>A0A4Z1PGY4</accession>
<dbReference type="InterPro" id="IPR007472">
    <property type="entry name" value="N-end_Aminoacyl_Trfase_C"/>
</dbReference>
<proteinExistence type="predicted"/>
<dbReference type="EMBL" id="SNSC02000005">
    <property type="protein sequence ID" value="TID24536.1"/>
    <property type="molecule type" value="Genomic_DNA"/>
</dbReference>
<name>A0A4Z1PGY4_9PEZI</name>
<evidence type="ECO:0000313" key="3">
    <source>
        <dbReference type="Proteomes" id="UP000298493"/>
    </source>
</evidence>
<reference evidence="2 3" key="1">
    <citation type="submission" date="2019-04" db="EMBL/GenBank/DDBJ databases">
        <title>High contiguity whole genome sequence and gene annotation resource for two Venturia nashicola isolates.</title>
        <authorList>
            <person name="Prokchorchik M."/>
            <person name="Won K."/>
            <person name="Lee Y."/>
            <person name="Choi E.D."/>
            <person name="Segonzac C."/>
            <person name="Sohn K.H."/>
        </authorList>
    </citation>
    <scope>NUCLEOTIDE SEQUENCE [LARGE SCALE GENOMIC DNA]</scope>
    <source>
        <strain evidence="2 3">PRI2</strain>
    </source>
</reference>
<evidence type="ECO:0000259" key="1">
    <source>
        <dbReference type="Pfam" id="PF04377"/>
    </source>
</evidence>
<dbReference type="AlphaFoldDB" id="A0A4Z1PGY4"/>
<feature type="domain" description="N-end rule aminoacyl transferase C-terminal" evidence="1">
    <location>
        <begin position="223"/>
        <end position="356"/>
    </location>
</feature>
<gene>
    <name evidence="2" type="ORF">E6O75_ATG02901</name>
</gene>
<dbReference type="GO" id="GO:0005737">
    <property type="term" value="C:cytoplasm"/>
    <property type="evidence" value="ECO:0007669"/>
    <property type="project" value="TreeGrafter"/>
</dbReference>
<organism evidence="2 3">
    <name type="scientific">Venturia nashicola</name>
    <dbReference type="NCBI Taxonomy" id="86259"/>
    <lineage>
        <taxon>Eukaryota</taxon>
        <taxon>Fungi</taxon>
        <taxon>Dikarya</taxon>
        <taxon>Ascomycota</taxon>
        <taxon>Pezizomycotina</taxon>
        <taxon>Dothideomycetes</taxon>
        <taxon>Pleosporomycetidae</taxon>
        <taxon>Venturiales</taxon>
        <taxon>Venturiaceae</taxon>
        <taxon>Venturia</taxon>
    </lineage>
</organism>
<dbReference type="SUPFAM" id="SSF55729">
    <property type="entry name" value="Acyl-CoA N-acyltransferases (Nat)"/>
    <property type="match status" value="1"/>
</dbReference>
<keyword evidence="2" id="KW-0808">Transferase</keyword>
<dbReference type="PANTHER" id="PTHR21367">
    <property type="entry name" value="ARGININE-TRNA-PROTEIN TRANSFERASE 1"/>
    <property type="match status" value="1"/>
</dbReference>
<sequence>MQAPGRQEKHPVSTLTPIGRFPPVILSAFTTRRFLWVRFGQVGANADLPIPQAIKPETADIAKVQIQVSEPPDPLSRSMSPPALFIPTTISFWWTEAGADPVPSSTNQIFDTHVVHITQSGKSTESSNRVWCLLISFRLPVHHFNPRRDQRQAVNRWNKYVLGDEFVKESAKLHPKSKAEKARRNEFDLVTAVHESEHVNLKRPPEPAHEFEVTLEADDYTDEKFELYKNYQHHVHHDSLDSISPNSFKRFLCHSPLQRSSSSSHVTKKLGSFHQCYRLDGRLIAMAVLDLLPHCVSGVYFVYHSDFEQWSFGKISALREAALAFEGGYQYYYMGYYIHSCPKMLYKNDYKPQMVLDLANLTWSALDDQFRKLLDEHHYLSPSLVEKGSQNADRQNFASALAVCSAIDGGLSLFKVDFPGMISASELIDQVDLDEISVQLRPDLVLHTKHLMKWEDWSIHSNDPKGLIAQIAACVGPEVAREMIISFC</sequence>
<dbReference type="Proteomes" id="UP000298493">
    <property type="component" value="Unassembled WGS sequence"/>
</dbReference>
<dbReference type="InterPro" id="IPR016181">
    <property type="entry name" value="Acyl_CoA_acyltransferase"/>
</dbReference>
<evidence type="ECO:0000313" key="2">
    <source>
        <dbReference type="EMBL" id="TID24536.1"/>
    </source>
</evidence>
<dbReference type="PANTHER" id="PTHR21367:SF1">
    <property type="entry name" value="ARGINYL-TRNA--PROTEIN TRANSFERASE 1"/>
    <property type="match status" value="1"/>
</dbReference>
<protein>
    <submittedName>
        <fullName evidence="2">Arginine-tRNA-protein transferase</fullName>
    </submittedName>
</protein>
<dbReference type="Pfam" id="PF04377">
    <property type="entry name" value="ATE_C"/>
    <property type="match status" value="1"/>
</dbReference>
<comment type="caution">
    <text evidence="2">The sequence shown here is derived from an EMBL/GenBank/DDBJ whole genome shotgun (WGS) entry which is preliminary data.</text>
</comment>
<keyword evidence="3" id="KW-1185">Reference proteome</keyword>
<dbReference type="GO" id="GO:0004057">
    <property type="term" value="F:arginyl-tRNA--protein transferase activity"/>
    <property type="evidence" value="ECO:0007669"/>
    <property type="project" value="InterPro"/>
</dbReference>
<dbReference type="STRING" id="86259.A0A4Z1PGY4"/>